<dbReference type="EMBL" id="CP014265">
    <property type="protein sequence ID" value="AMK16336.1"/>
    <property type="molecule type" value="Genomic_DNA"/>
</dbReference>
<accession>A0A126R2S0</accession>
<evidence type="ECO:0000313" key="2">
    <source>
        <dbReference type="EMBL" id="AMK16336.1"/>
    </source>
</evidence>
<dbReference type="Gene3D" id="3.90.70.10">
    <property type="entry name" value="Cysteine proteinases"/>
    <property type="match status" value="1"/>
</dbReference>
<dbReference type="KEGG" id="mol:YLM1_1781"/>
<dbReference type="GeneID" id="28490090"/>
<protein>
    <submittedName>
        <fullName evidence="2">PMBR domain-containing protein</fullName>
    </submittedName>
</protein>
<keyword evidence="3" id="KW-1185">Reference proteome</keyword>
<evidence type="ECO:0000313" key="3">
    <source>
        <dbReference type="Proteomes" id="UP000066376"/>
    </source>
</evidence>
<organism evidence="2 3">
    <name type="scientific">Methanobrevibacter olleyae</name>
    <dbReference type="NCBI Taxonomy" id="294671"/>
    <lineage>
        <taxon>Archaea</taxon>
        <taxon>Methanobacteriati</taxon>
        <taxon>Methanobacteriota</taxon>
        <taxon>Methanomada group</taxon>
        <taxon>Methanobacteria</taxon>
        <taxon>Methanobacteriales</taxon>
        <taxon>Methanobacteriaceae</taxon>
        <taxon>Methanobrevibacter</taxon>
    </lineage>
</organism>
<sequence>MKYKIESLLNESKEIKEFIEKKHKIPISCKLSSGEVLSPFSVAYLLSKIVSDKFMKKEYDLINVRIYNNKKYVDTINENVVKDDYIVMINNFLLFCNKKHRVPNYITTQKTRTKVSFELFLYCLSKIIVFYQNNKRLPLTCNFNKSILSNTVSNNKITKKVVKQSTSTKPKSVKQEIYNSTPHPTRQGCGGMGQDTSYYCGVSALQKVLFKFGISDFSQKTLATWAATTTKGTSHQGIRTAVEMVNKKKGTQIKVTEKTFKEAGGWKGIGKIIANPKQDIIFHNCYRLKYGHYEVVNQINITNNVEKVLNSLGDKCTSSCYCGYIESRSAAEFKKYLDAISQKSLIILTKE</sequence>
<evidence type="ECO:0000256" key="1">
    <source>
        <dbReference type="SAM" id="MobiDB-lite"/>
    </source>
</evidence>
<dbReference type="PATRIC" id="fig|294671.3.peg.1851"/>
<dbReference type="Proteomes" id="UP000066376">
    <property type="component" value="Chromosome"/>
</dbReference>
<dbReference type="RefSeq" id="WP_067148754.1">
    <property type="nucleotide sequence ID" value="NZ_CP014265.1"/>
</dbReference>
<proteinExistence type="predicted"/>
<feature type="region of interest" description="Disordered" evidence="1">
    <location>
        <begin position="163"/>
        <end position="188"/>
    </location>
</feature>
<reference evidence="2 3" key="1">
    <citation type="journal article" date="2016" name="Genome Announc.">
        <title>Draft Genome Sequence of the Rumen Methanogen Methanobrevibacter olleyae YLM1.</title>
        <authorList>
            <person name="Kelly W.J."/>
            <person name="Li D."/>
            <person name="Lambie S.C."/>
            <person name="Cox F."/>
            <person name="Attwood G.T."/>
            <person name="Altermann E."/>
            <person name="Leahy S.C."/>
        </authorList>
    </citation>
    <scope>NUCLEOTIDE SEQUENCE [LARGE SCALE GENOMIC DNA]</scope>
    <source>
        <strain evidence="2 3">YLM1</strain>
    </source>
</reference>
<gene>
    <name evidence="2" type="ORF">YLM1_1781</name>
</gene>
<dbReference type="AlphaFoldDB" id="A0A126R2S0"/>
<reference evidence="3" key="2">
    <citation type="submission" date="2016-02" db="EMBL/GenBank/DDBJ databases">
        <title>The draft genome sequence of the rumen methanogen Methanobrevibacter olleyae YLM1.</title>
        <authorList>
            <consortium name="New Zealand Agricultural Greenhouse Gas Research Centre/Pastoral Greenhouse Gas Research Consortium"/>
            <person name="Kelly W.J."/>
            <person name="Li D."/>
            <person name="Lambie S.C."/>
            <person name="Attwood G.T."/>
            <person name="Altermann E."/>
            <person name="Leahy S.C."/>
        </authorList>
    </citation>
    <scope>NUCLEOTIDE SEQUENCE [LARGE SCALE GENOMIC DNA]</scope>
    <source>
        <strain evidence="3">YLM1</strain>
    </source>
</reference>
<dbReference type="STRING" id="294671.YLM1_1781"/>
<name>A0A126R2S0_METOL</name>